<organism evidence="2 3">
    <name type="scientific">Apodospora peruviana</name>
    <dbReference type="NCBI Taxonomy" id="516989"/>
    <lineage>
        <taxon>Eukaryota</taxon>
        <taxon>Fungi</taxon>
        <taxon>Dikarya</taxon>
        <taxon>Ascomycota</taxon>
        <taxon>Pezizomycotina</taxon>
        <taxon>Sordariomycetes</taxon>
        <taxon>Sordariomycetidae</taxon>
        <taxon>Sordariales</taxon>
        <taxon>Lasiosphaeriaceae</taxon>
        <taxon>Apodospora</taxon>
    </lineage>
</organism>
<keyword evidence="3" id="KW-1185">Reference proteome</keyword>
<reference evidence="2" key="2">
    <citation type="submission" date="2023-06" db="EMBL/GenBank/DDBJ databases">
        <authorList>
            <consortium name="Lawrence Berkeley National Laboratory"/>
            <person name="Haridas S."/>
            <person name="Hensen N."/>
            <person name="Bonometti L."/>
            <person name="Westerberg I."/>
            <person name="Brannstrom I.O."/>
            <person name="Guillou S."/>
            <person name="Cros-Aarteil S."/>
            <person name="Calhoun S."/>
            <person name="Kuo A."/>
            <person name="Mondo S."/>
            <person name="Pangilinan J."/>
            <person name="Riley R."/>
            <person name="Labutti K."/>
            <person name="Andreopoulos B."/>
            <person name="Lipzen A."/>
            <person name="Chen C."/>
            <person name="Yanf M."/>
            <person name="Daum C."/>
            <person name="Ng V."/>
            <person name="Clum A."/>
            <person name="Steindorff A."/>
            <person name="Ohm R."/>
            <person name="Martin F."/>
            <person name="Silar P."/>
            <person name="Natvig D."/>
            <person name="Lalanne C."/>
            <person name="Gautier V."/>
            <person name="Ament-Velasquez S.L."/>
            <person name="Kruys A."/>
            <person name="Hutchinson M.I."/>
            <person name="Powell A.J."/>
            <person name="Barry K."/>
            <person name="Miller A.N."/>
            <person name="Grigoriev I.V."/>
            <person name="Debuchy R."/>
            <person name="Gladieux P."/>
            <person name="Thoren M.H."/>
            <person name="Johannesson H."/>
        </authorList>
    </citation>
    <scope>NUCLEOTIDE SEQUENCE</scope>
    <source>
        <strain evidence="2">CBS 118394</strain>
    </source>
</reference>
<accession>A0AAE0IIX2</accession>
<evidence type="ECO:0000313" key="3">
    <source>
        <dbReference type="Proteomes" id="UP001283341"/>
    </source>
</evidence>
<proteinExistence type="predicted"/>
<dbReference type="PANTHER" id="PTHR37450">
    <property type="entry name" value="CIPC PROTEIN"/>
    <property type="match status" value="1"/>
</dbReference>
<protein>
    <recommendedName>
        <fullName evidence="4">CipC-like antibiotic response protein</fullName>
    </recommendedName>
</protein>
<dbReference type="EMBL" id="JAUEDM010000002">
    <property type="protein sequence ID" value="KAK3325587.1"/>
    <property type="molecule type" value="Genomic_DNA"/>
</dbReference>
<sequence>MGFFDFGDAKKARDQVYDDDVADEHKAKFSHELVGGAAAFEAMHLWEKEQRKEGKQVSHGVAKEALAALAAAEADKLVETKGLDFVDRERTKHHAKKQVEQLYDSQYGGQDNYSTDYEMHESMQEPVQD</sequence>
<evidence type="ECO:0008006" key="4">
    <source>
        <dbReference type="Google" id="ProtNLM"/>
    </source>
</evidence>
<name>A0AAE0IIX2_9PEZI</name>
<feature type="compositionally biased region" description="Polar residues" evidence="1">
    <location>
        <begin position="103"/>
        <end position="115"/>
    </location>
</feature>
<reference evidence="2" key="1">
    <citation type="journal article" date="2023" name="Mol. Phylogenet. Evol.">
        <title>Genome-scale phylogeny and comparative genomics of the fungal order Sordariales.</title>
        <authorList>
            <person name="Hensen N."/>
            <person name="Bonometti L."/>
            <person name="Westerberg I."/>
            <person name="Brannstrom I.O."/>
            <person name="Guillou S."/>
            <person name="Cros-Aarteil S."/>
            <person name="Calhoun S."/>
            <person name="Haridas S."/>
            <person name="Kuo A."/>
            <person name="Mondo S."/>
            <person name="Pangilinan J."/>
            <person name="Riley R."/>
            <person name="LaButti K."/>
            <person name="Andreopoulos B."/>
            <person name="Lipzen A."/>
            <person name="Chen C."/>
            <person name="Yan M."/>
            <person name="Daum C."/>
            <person name="Ng V."/>
            <person name="Clum A."/>
            <person name="Steindorff A."/>
            <person name="Ohm R.A."/>
            <person name="Martin F."/>
            <person name="Silar P."/>
            <person name="Natvig D.O."/>
            <person name="Lalanne C."/>
            <person name="Gautier V."/>
            <person name="Ament-Velasquez S.L."/>
            <person name="Kruys A."/>
            <person name="Hutchinson M.I."/>
            <person name="Powell A.J."/>
            <person name="Barry K."/>
            <person name="Miller A.N."/>
            <person name="Grigoriev I.V."/>
            <person name="Debuchy R."/>
            <person name="Gladieux P."/>
            <person name="Hiltunen Thoren M."/>
            <person name="Johannesson H."/>
        </authorList>
    </citation>
    <scope>NUCLEOTIDE SEQUENCE</scope>
    <source>
        <strain evidence="2">CBS 118394</strain>
    </source>
</reference>
<dbReference type="Pfam" id="PF12585">
    <property type="entry name" value="DUF3759"/>
    <property type="match status" value="1"/>
</dbReference>
<gene>
    <name evidence="2" type="ORF">B0H66DRAFT_599739</name>
</gene>
<evidence type="ECO:0000256" key="1">
    <source>
        <dbReference type="SAM" id="MobiDB-lite"/>
    </source>
</evidence>
<dbReference type="Proteomes" id="UP001283341">
    <property type="component" value="Unassembled WGS sequence"/>
</dbReference>
<feature type="region of interest" description="Disordered" evidence="1">
    <location>
        <begin position="94"/>
        <end position="129"/>
    </location>
</feature>
<dbReference type="InterPro" id="IPR022234">
    <property type="entry name" value="DUF3759"/>
</dbReference>
<evidence type="ECO:0000313" key="2">
    <source>
        <dbReference type="EMBL" id="KAK3325587.1"/>
    </source>
</evidence>
<dbReference type="PANTHER" id="PTHR37450:SF1">
    <property type="entry name" value="CIPC PROTEIN"/>
    <property type="match status" value="1"/>
</dbReference>
<dbReference type="AlphaFoldDB" id="A0AAE0IIX2"/>
<comment type="caution">
    <text evidence="2">The sequence shown here is derived from an EMBL/GenBank/DDBJ whole genome shotgun (WGS) entry which is preliminary data.</text>
</comment>